<dbReference type="Proteomes" id="UP000176288">
    <property type="component" value="Chromosome"/>
</dbReference>
<keyword evidence="5 11" id="KW-0436">Ligase</keyword>
<evidence type="ECO:0000256" key="10">
    <source>
        <dbReference type="ARBA" id="ARBA00049339"/>
    </source>
</evidence>
<dbReference type="PANTHER" id="PTHR11956:SF5">
    <property type="entry name" value="ARGININE--TRNA LIGASE, CYTOPLASMIC"/>
    <property type="match status" value="1"/>
</dbReference>
<dbReference type="Pfam" id="PF03485">
    <property type="entry name" value="Arg_tRNA_synt_N"/>
    <property type="match status" value="1"/>
</dbReference>
<dbReference type="PRINTS" id="PR01038">
    <property type="entry name" value="TRNASYNTHARG"/>
</dbReference>
<evidence type="ECO:0000256" key="1">
    <source>
        <dbReference type="ARBA" id="ARBA00004496"/>
    </source>
</evidence>
<dbReference type="Gene3D" id="3.30.1360.70">
    <property type="entry name" value="Arginyl tRNA synthetase N-terminal domain"/>
    <property type="match status" value="1"/>
</dbReference>
<evidence type="ECO:0000256" key="12">
    <source>
        <dbReference type="RuleBase" id="RU363038"/>
    </source>
</evidence>
<dbReference type="PROSITE" id="PS00178">
    <property type="entry name" value="AA_TRNA_LIGASE_I"/>
    <property type="match status" value="1"/>
</dbReference>
<proteinExistence type="inferred from homology"/>
<dbReference type="GO" id="GO:0005737">
    <property type="term" value="C:cytoplasm"/>
    <property type="evidence" value="ECO:0007669"/>
    <property type="project" value="UniProtKB-SubCell"/>
</dbReference>
<dbReference type="Pfam" id="PF05746">
    <property type="entry name" value="DALR_1"/>
    <property type="match status" value="1"/>
</dbReference>
<keyword evidence="16" id="KW-1185">Reference proteome</keyword>
<evidence type="ECO:0000256" key="9">
    <source>
        <dbReference type="ARBA" id="ARBA00023146"/>
    </source>
</evidence>
<dbReference type="SUPFAM" id="SSF47323">
    <property type="entry name" value="Anticodon-binding domain of a subclass of class I aminoacyl-tRNA synthetases"/>
    <property type="match status" value="1"/>
</dbReference>
<dbReference type="InterPro" id="IPR014729">
    <property type="entry name" value="Rossmann-like_a/b/a_fold"/>
</dbReference>
<dbReference type="SMART" id="SM01016">
    <property type="entry name" value="Arg_tRNA_synt_N"/>
    <property type="match status" value="1"/>
</dbReference>
<organism evidence="15 16">
    <name type="scientific">Boudabousia tangfeifanii</name>
    <dbReference type="NCBI Taxonomy" id="1912795"/>
    <lineage>
        <taxon>Bacteria</taxon>
        <taxon>Bacillati</taxon>
        <taxon>Actinomycetota</taxon>
        <taxon>Actinomycetes</taxon>
        <taxon>Actinomycetales</taxon>
        <taxon>Actinomycetaceae</taxon>
        <taxon>Boudabousia</taxon>
    </lineage>
</organism>
<evidence type="ECO:0000256" key="11">
    <source>
        <dbReference type="HAMAP-Rule" id="MF_00123"/>
    </source>
</evidence>
<dbReference type="AlphaFoldDB" id="A0A1D9MJY9"/>
<evidence type="ECO:0000256" key="6">
    <source>
        <dbReference type="ARBA" id="ARBA00022741"/>
    </source>
</evidence>
<dbReference type="InterPro" id="IPR036695">
    <property type="entry name" value="Arg-tRNA-synth_N_sf"/>
</dbReference>
<dbReference type="KEGG" id="avu:BK816_03595"/>
<keyword evidence="4 11" id="KW-0963">Cytoplasm</keyword>
<dbReference type="Pfam" id="PF00750">
    <property type="entry name" value="tRNA-synt_1d"/>
    <property type="match status" value="1"/>
</dbReference>
<accession>A0A1D9MJY9</accession>
<evidence type="ECO:0000256" key="5">
    <source>
        <dbReference type="ARBA" id="ARBA00022598"/>
    </source>
</evidence>
<dbReference type="OrthoDB" id="9803211at2"/>
<feature type="short sequence motif" description="'HIGH' region" evidence="11">
    <location>
        <begin position="132"/>
        <end position="142"/>
    </location>
</feature>
<name>A0A1D9MJY9_9ACTO</name>
<dbReference type="EC" id="6.1.1.19" evidence="11"/>
<dbReference type="InterPro" id="IPR009080">
    <property type="entry name" value="tRNAsynth_Ia_anticodon-bd"/>
</dbReference>
<dbReference type="InterPro" id="IPR005148">
    <property type="entry name" value="Arg-tRNA-synth_N"/>
</dbReference>
<dbReference type="STRING" id="1912795.BK816_03595"/>
<dbReference type="Gene3D" id="3.40.50.620">
    <property type="entry name" value="HUPs"/>
    <property type="match status" value="1"/>
</dbReference>
<comment type="subunit">
    <text evidence="3 11">Monomer.</text>
</comment>
<comment type="subcellular location">
    <subcellularLocation>
        <location evidence="1 11">Cytoplasm</location>
    </subcellularLocation>
</comment>
<keyword evidence="9 11" id="KW-0030">Aminoacyl-tRNA synthetase</keyword>
<dbReference type="GO" id="GO:0005524">
    <property type="term" value="F:ATP binding"/>
    <property type="evidence" value="ECO:0007669"/>
    <property type="project" value="UniProtKB-UniRule"/>
</dbReference>
<evidence type="ECO:0000313" key="15">
    <source>
        <dbReference type="EMBL" id="AOZ72490.1"/>
    </source>
</evidence>
<feature type="domain" description="DALR anticodon binding" evidence="13">
    <location>
        <begin position="437"/>
        <end position="559"/>
    </location>
</feature>
<dbReference type="RefSeq" id="WP_071163956.1">
    <property type="nucleotide sequence ID" value="NZ_CP017812.1"/>
</dbReference>
<evidence type="ECO:0000256" key="2">
    <source>
        <dbReference type="ARBA" id="ARBA00005594"/>
    </source>
</evidence>
<dbReference type="SUPFAM" id="SSF52374">
    <property type="entry name" value="Nucleotidylyl transferase"/>
    <property type="match status" value="1"/>
</dbReference>
<evidence type="ECO:0000313" key="16">
    <source>
        <dbReference type="Proteomes" id="UP000176288"/>
    </source>
</evidence>
<dbReference type="Gene3D" id="1.10.730.10">
    <property type="entry name" value="Isoleucyl-tRNA Synthetase, Domain 1"/>
    <property type="match status" value="1"/>
</dbReference>
<evidence type="ECO:0000256" key="4">
    <source>
        <dbReference type="ARBA" id="ARBA00022490"/>
    </source>
</evidence>
<protein>
    <recommendedName>
        <fullName evidence="11">Arginine--tRNA ligase</fullName>
        <ecNumber evidence="11">6.1.1.19</ecNumber>
    </recommendedName>
    <alternativeName>
        <fullName evidence="11">Arginyl-tRNA synthetase</fullName>
        <shortName evidence="11">ArgRS</shortName>
    </alternativeName>
</protein>
<evidence type="ECO:0000256" key="3">
    <source>
        <dbReference type="ARBA" id="ARBA00011245"/>
    </source>
</evidence>
<dbReference type="GO" id="GO:0004814">
    <property type="term" value="F:arginine-tRNA ligase activity"/>
    <property type="evidence" value="ECO:0007669"/>
    <property type="project" value="UniProtKB-UniRule"/>
</dbReference>
<dbReference type="CDD" id="cd00671">
    <property type="entry name" value="ArgRS_core"/>
    <property type="match status" value="1"/>
</dbReference>
<dbReference type="InterPro" id="IPR001412">
    <property type="entry name" value="aa-tRNA-synth_I_CS"/>
</dbReference>
<dbReference type="GO" id="GO:0006420">
    <property type="term" value="P:arginyl-tRNA aminoacylation"/>
    <property type="evidence" value="ECO:0007669"/>
    <property type="project" value="UniProtKB-UniRule"/>
</dbReference>
<feature type="domain" description="Arginyl tRNA synthetase N-terminal" evidence="14">
    <location>
        <begin position="4"/>
        <end position="95"/>
    </location>
</feature>
<reference evidence="15 16" key="1">
    <citation type="submission" date="2016-10" db="EMBL/GenBank/DDBJ databases">
        <title>Actinomyces aegypiusis sp. nov., isolated from the Aegypius monachus in Qinghai Tibet Plateau China.</title>
        <authorList>
            <person name="Wang Y."/>
        </authorList>
    </citation>
    <scope>NUCLEOTIDE SEQUENCE [LARGE SCALE GENOMIC DNA]</scope>
    <source>
        <strain evidence="15 16">VUL4_3</strain>
    </source>
</reference>
<dbReference type="InterPro" id="IPR008909">
    <property type="entry name" value="DALR_anticod-bd"/>
</dbReference>
<dbReference type="FunFam" id="3.40.50.620:FF:000062">
    <property type="entry name" value="Arginine--tRNA ligase"/>
    <property type="match status" value="1"/>
</dbReference>
<dbReference type="SUPFAM" id="SSF55190">
    <property type="entry name" value="Arginyl-tRNA synthetase (ArgRS), N-terminal 'additional' domain"/>
    <property type="match status" value="1"/>
</dbReference>
<comment type="catalytic activity">
    <reaction evidence="10 11">
        <text>tRNA(Arg) + L-arginine + ATP = L-arginyl-tRNA(Arg) + AMP + diphosphate</text>
        <dbReference type="Rhea" id="RHEA:20301"/>
        <dbReference type="Rhea" id="RHEA-COMP:9658"/>
        <dbReference type="Rhea" id="RHEA-COMP:9673"/>
        <dbReference type="ChEBI" id="CHEBI:30616"/>
        <dbReference type="ChEBI" id="CHEBI:32682"/>
        <dbReference type="ChEBI" id="CHEBI:33019"/>
        <dbReference type="ChEBI" id="CHEBI:78442"/>
        <dbReference type="ChEBI" id="CHEBI:78513"/>
        <dbReference type="ChEBI" id="CHEBI:456215"/>
        <dbReference type="EC" id="6.1.1.19"/>
    </reaction>
</comment>
<dbReference type="EMBL" id="CP017812">
    <property type="protein sequence ID" value="AOZ72490.1"/>
    <property type="molecule type" value="Genomic_DNA"/>
</dbReference>
<dbReference type="FunFam" id="1.10.730.10:FF:000008">
    <property type="entry name" value="Arginine--tRNA ligase"/>
    <property type="match status" value="1"/>
</dbReference>
<dbReference type="InterPro" id="IPR001278">
    <property type="entry name" value="Arg-tRNA-ligase"/>
</dbReference>
<dbReference type="SMART" id="SM00836">
    <property type="entry name" value="DALR_1"/>
    <property type="match status" value="1"/>
</dbReference>
<keyword evidence="8 11" id="KW-0648">Protein biosynthesis</keyword>
<dbReference type="HAMAP" id="MF_00123">
    <property type="entry name" value="Arg_tRNA_synth"/>
    <property type="match status" value="1"/>
</dbReference>
<dbReference type="NCBIfam" id="TIGR00456">
    <property type="entry name" value="argS"/>
    <property type="match status" value="1"/>
</dbReference>
<gene>
    <name evidence="11" type="primary">argS</name>
    <name evidence="15" type="ORF">BK816_03595</name>
</gene>
<sequence>MTPDQLAAKIREILISFVSDGTLALTEADIPDPVKVERPRMREHGDWATNIALQLGKRGGMAPRDLAQKLCDALAKVEAVDSAEIAGPGFVNIRLSAAAAGELARTILTEGTKYGTNDALAGKHINLEYVSANPTGPIHIGGGRWAAVGDALARLLKASGAKVTREYYFNDHGVQIDRFSRSLYARAMGQEVPEDGYGGQYIDDIASRVRQIAAEKDDPDPVTLPTEDALEYFRAVGVDLMFSEIKNELHGFGVDFDVFFHEETLHASGAVEKAIQILRDRGMIEDRDGAVWLRTTEFGDDKDRVIIKSDGQAAYFAGDIAYYLDKRERGADSAIYLLGADHHGYIGRMYAMAEAFGDKPGENLQIIIGQLVNLLKDGKPFRLSKRAGNMVTLGDLIEAVGKDAARYALARSSMDSQLDIDLDLLGSKSNDNPVYYVQYAYARTRSVARNAKAAGISRESGFDPAQLDTAADEALLGVLAQFPQLVATAANLREQHRIARYLEELAAAYHTWYGKCRVTPRADESVNEGHVARLWLNDAVAQVLENGLDLLGVSAPERM</sequence>
<keyword evidence="7 11" id="KW-0067">ATP-binding</keyword>
<comment type="similarity">
    <text evidence="2 11 12">Belongs to the class-I aminoacyl-tRNA synthetase family.</text>
</comment>
<evidence type="ECO:0000259" key="14">
    <source>
        <dbReference type="SMART" id="SM01016"/>
    </source>
</evidence>
<evidence type="ECO:0000256" key="7">
    <source>
        <dbReference type="ARBA" id="ARBA00022840"/>
    </source>
</evidence>
<dbReference type="InterPro" id="IPR035684">
    <property type="entry name" value="ArgRS_core"/>
</dbReference>
<evidence type="ECO:0000256" key="8">
    <source>
        <dbReference type="ARBA" id="ARBA00022917"/>
    </source>
</evidence>
<dbReference type="PANTHER" id="PTHR11956">
    <property type="entry name" value="ARGINYL-TRNA SYNTHETASE"/>
    <property type="match status" value="1"/>
</dbReference>
<evidence type="ECO:0000259" key="13">
    <source>
        <dbReference type="SMART" id="SM00836"/>
    </source>
</evidence>
<keyword evidence="6 11" id="KW-0547">Nucleotide-binding</keyword>